<comment type="caution">
    <text evidence="1">The sequence shown here is derived from an EMBL/GenBank/DDBJ whole genome shotgun (WGS) entry which is preliminary data.</text>
</comment>
<evidence type="ECO:0000313" key="1">
    <source>
        <dbReference type="EMBL" id="KRN09382.1"/>
    </source>
</evidence>
<dbReference type="EMBL" id="AYYH01000027">
    <property type="protein sequence ID" value="KRN09382.1"/>
    <property type="molecule type" value="Genomic_DNA"/>
</dbReference>
<proteinExistence type="predicted"/>
<dbReference type="Proteomes" id="UP000050898">
    <property type="component" value="Unassembled WGS sequence"/>
</dbReference>
<dbReference type="PATRIC" id="fig|1046596.6.peg.1185"/>
<gene>
    <name evidence="1" type="ORF">FD00_GL001105</name>
</gene>
<reference evidence="1 2" key="1">
    <citation type="journal article" date="2015" name="Genome Announc.">
        <title>Expanding the biotechnology potential of lactobacilli through comparative genomics of 213 strains and associated genera.</title>
        <authorList>
            <person name="Sun Z."/>
            <person name="Harris H.M."/>
            <person name="McCann A."/>
            <person name="Guo C."/>
            <person name="Argimon S."/>
            <person name="Zhang W."/>
            <person name="Yang X."/>
            <person name="Jeffery I.B."/>
            <person name="Cooney J.C."/>
            <person name="Kagawa T.F."/>
            <person name="Liu W."/>
            <person name="Song Y."/>
            <person name="Salvetti E."/>
            <person name="Wrobel A."/>
            <person name="Rasinkangas P."/>
            <person name="Parkhill J."/>
            <person name="Rea M.C."/>
            <person name="O'Sullivan O."/>
            <person name="Ritari J."/>
            <person name="Douillard F.P."/>
            <person name="Paul Ross R."/>
            <person name="Yang R."/>
            <person name="Briner A.E."/>
            <person name="Felis G.E."/>
            <person name="de Vos W.M."/>
            <person name="Barrangou R."/>
            <person name="Klaenhammer T.R."/>
            <person name="Caufield P.W."/>
            <person name="Cui Y."/>
            <person name="Zhang H."/>
            <person name="O'Toole P.W."/>
        </authorList>
    </citation>
    <scope>NUCLEOTIDE SEQUENCE [LARGE SCALE GENOMIC DNA]</scope>
    <source>
        <strain evidence="1 2">DSM 20444</strain>
    </source>
</reference>
<dbReference type="RefSeq" id="WP_010078310.1">
    <property type="nucleotide sequence ID" value="NZ_AYYH01000027.1"/>
</dbReference>
<name>A0A0R2E1F8_9LACO</name>
<protein>
    <submittedName>
        <fullName evidence="1">Uncharacterized protein</fullName>
    </submittedName>
</protein>
<dbReference type="AlphaFoldDB" id="A0A0R2E1F8"/>
<evidence type="ECO:0000313" key="2">
    <source>
        <dbReference type="Proteomes" id="UP000050898"/>
    </source>
</evidence>
<keyword evidence="2" id="KW-1185">Reference proteome</keyword>
<accession>A0A0R2E1F8</accession>
<organism evidence="1 2">
    <name type="scientific">Liquorilactobacillus mali KCTC 3596 = DSM 20444</name>
    <dbReference type="NCBI Taxonomy" id="1046596"/>
    <lineage>
        <taxon>Bacteria</taxon>
        <taxon>Bacillati</taxon>
        <taxon>Bacillota</taxon>
        <taxon>Bacilli</taxon>
        <taxon>Lactobacillales</taxon>
        <taxon>Lactobacillaceae</taxon>
        <taxon>Liquorilactobacillus</taxon>
    </lineage>
</organism>
<sequence length="111" mass="13961">MSLSLRPVGYNQEYMRHKWFGKWYEIGERGHSKRECKKREKFEWFNEDLYFQLDITNYNATYYLFGSHKTKPRWRRVYRIRRKCLNAEELHDIYYMNKADYIEKHGAKKYI</sequence>